<reference evidence="2" key="1">
    <citation type="journal article" date="2020" name="Nature">
        <title>Giant virus diversity and host interactions through global metagenomics.</title>
        <authorList>
            <person name="Schulz F."/>
            <person name="Roux S."/>
            <person name="Paez-Espino D."/>
            <person name="Jungbluth S."/>
            <person name="Walsh D.A."/>
            <person name="Denef V.J."/>
            <person name="McMahon K.D."/>
            <person name="Konstantinidis K.T."/>
            <person name="Eloe-Fadrosh E.A."/>
            <person name="Kyrpides N.C."/>
            <person name="Woyke T."/>
        </authorList>
    </citation>
    <scope>NUCLEOTIDE SEQUENCE</scope>
    <source>
        <strain evidence="2">GVMAG-M-3300027708-20</strain>
    </source>
</reference>
<feature type="region of interest" description="Disordered" evidence="1">
    <location>
        <begin position="103"/>
        <end position="128"/>
    </location>
</feature>
<evidence type="ECO:0000256" key="1">
    <source>
        <dbReference type="SAM" id="MobiDB-lite"/>
    </source>
</evidence>
<dbReference type="AlphaFoldDB" id="A0A6C0JHZ1"/>
<proteinExistence type="predicted"/>
<sequence>MEKLTGQTISDYEFIKNSNNKITSAVYPMREHLKNENHKRAILGGSSLVIETGMTRFDELGVPVGLYLEEKHITIENNTKRETKNEIIDDVLFEKLLGMASSVKEKTNSSSKKNVPHNTNKKTKRKHN</sequence>
<feature type="compositionally biased region" description="Basic residues" evidence="1">
    <location>
        <begin position="119"/>
        <end position="128"/>
    </location>
</feature>
<protein>
    <submittedName>
        <fullName evidence="2">Uncharacterized protein</fullName>
    </submittedName>
</protein>
<dbReference type="EMBL" id="MN740390">
    <property type="protein sequence ID" value="QHU04037.1"/>
    <property type="molecule type" value="Genomic_DNA"/>
</dbReference>
<evidence type="ECO:0000313" key="2">
    <source>
        <dbReference type="EMBL" id="QHU04037.1"/>
    </source>
</evidence>
<accession>A0A6C0JHZ1</accession>
<name>A0A6C0JHZ1_9ZZZZ</name>
<organism evidence="2">
    <name type="scientific">viral metagenome</name>
    <dbReference type="NCBI Taxonomy" id="1070528"/>
    <lineage>
        <taxon>unclassified sequences</taxon>
        <taxon>metagenomes</taxon>
        <taxon>organismal metagenomes</taxon>
    </lineage>
</organism>